<dbReference type="Proteomes" id="UP000204418">
    <property type="component" value="Segment"/>
</dbReference>
<sequence length="226" mass="26232">MPKIEKPYRRRPGVKAEEDQTTERLNQFKAASGKYGKRVGEPEKKPRLAAFINIKLNHEATPEMDRRSKIFYEQQKPSIFNRANVEAFIKKCTFVVAFAHPTYPMEYNKISNTNYLKIYCMKINTDLLFKDKNQQMLNVLRASAFCVQLNDQLPLTVASVMYDKQIKQLVLSVYFTQPQIIEWLPLKKCVIYFNTLSTVEWSVPSDLLSAFVNLPLTPPTYAPHKT</sequence>
<dbReference type="GeneID" id="1482749"/>
<evidence type="ECO:0000256" key="1">
    <source>
        <dbReference type="SAM" id="MobiDB-lite"/>
    </source>
</evidence>
<reference evidence="2 3" key="9">
    <citation type="journal article" date="2005" name="J. Gen. Virol.">
        <title>Analysis of the Choristoneura fumiferana nucleopolyhedrovirus genome.</title>
        <authorList>
            <person name="de Jong J.G."/>
            <person name="Lauzon H.A."/>
            <person name="Dominy C."/>
            <person name="Poloumienko A."/>
            <person name="Carstens E.B."/>
            <person name="Arif B.M."/>
            <person name="Krell P.J."/>
        </authorList>
    </citation>
    <scope>NUCLEOTIDE SEQUENCE [LARGE SCALE GENOMIC DNA]</scope>
</reference>
<reference evidence="2 3" key="6">
    <citation type="journal article" date="1996" name="Virology">
        <title>Identification, molecular cloning, and transcription analysis of the Choristoneura fumiferana nuclear polyhedrosis virus spindle-like protein gene.</title>
        <authorList>
            <person name="Liu J.J."/>
            <person name="Carstens E.B."/>
        </authorList>
    </citation>
    <scope>NUCLEOTIDE SEQUENCE [LARGE SCALE GENOMIC DNA]</scope>
</reference>
<reference evidence="2 3" key="7">
    <citation type="journal article" date="2000" name="Virology">
        <title>Identification and molecular characterization of the Choristoneura fumiferana multicapsid nucleopolyhedrovirus genomic region encoding the regulatory genes pkip, p47, lef-12, and gta.</title>
        <authorList>
            <person name="Lapointe R."/>
            <person name="Back D.W."/>
            <person name="Ding Q."/>
            <person name="Carstens E.B."/>
        </authorList>
    </citation>
    <scope>NUCLEOTIDE SEQUENCE [LARGE SCALE GENOMIC DNA]</scope>
</reference>
<reference evidence="2 3" key="2">
    <citation type="journal article" date="1995" name="J. Gen. Virol.">
        <title>Characterization, sequencing and phylogeny of the ecdysteroid UDP-glucosyltransferase gene from two distinct nuclear polyhedrosis viruses isolated from Choristoneura fumiferana.</title>
        <authorList>
            <person name="Barrett J.W."/>
            <person name="Krell P.J."/>
            <person name="Arif B.M."/>
        </authorList>
    </citation>
    <scope>NUCLEOTIDE SEQUENCE [LARGE SCALE GENOMIC DNA]</scope>
</reference>
<reference evidence="2 3" key="3">
    <citation type="journal article" date="1995" name="Virology">
        <title>Identification and analysis of a putative origin of DNA replication in the Choristoneura fumiferana multinucleocapsid nuclear polyhedrosis virus genome.</title>
        <authorList>
            <person name="Xie W.D."/>
            <person name="Arif B."/>
            <person name="Dobos P."/>
            <person name="Krell P.J."/>
        </authorList>
    </citation>
    <scope>NUCLEOTIDE SEQUENCE [LARGE SCALE GENOMIC DNA]</scope>
</reference>
<protein>
    <submittedName>
        <fullName evidence="2">Uncharacterized protein</fullName>
    </submittedName>
</protein>
<name>O02181_NPVCF</name>
<dbReference type="RefSeq" id="NP_848436.1">
    <property type="nucleotide sequence ID" value="NC_004778.3"/>
</dbReference>
<reference evidence="2 3" key="5">
    <citation type="journal article" date="1996" name="Virology">
        <title>Studies of Choristoneura fumiferana nuclear polyhedrosis virus gene expression in insect cells.</title>
        <authorList>
            <person name="Qiu W."/>
            <person name="Liu J.J."/>
            <person name="Carstens E.B."/>
        </authorList>
    </citation>
    <scope>NUCLEOTIDE SEQUENCE [LARGE SCALE GENOMIC DNA]</scope>
</reference>
<reference evidence="2 3" key="1">
    <citation type="journal article" date="1992" name="Virus Res.">
        <title>Identification of bent DNA and ARS fragments in the genome of Choristoneura fumiferana nuclear polyhedrosis virus.</title>
        <authorList>
            <person name="Lee H.Y."/>
            <person name="Arif B."/>
            <person name="Dobos P."/>
            <person name="Krell P."/>
        </authorList>
    </citation>
    <scope>NUCLEOTIDE SEQUENCE [LARGE SCALE GENOMIC DNA]</scope>
</reference>
<feature type="region of interest" description="Disordered" evidence="1">
    <location>
        <begin position="1"/>
        <end position="40"/>
    </location>
</feature>
<reference evidence="2 3" key="8">
    <citation type="journal article" date="2002" name="Virus Res.">
        <title>Identification and molecular characterization of the baculovirus CfMNPV early genes: ie-1, ie-2 and pe38.</title>
        <authorList>
            <person name="Carstens E.B."/>
            <person name="Liu J.J."/>
            <person name="Dominy C."/>
        </authorList>
    </citation>
    <scope>NUCLEOTIDE SEQUENCE [LARGE SCALE GENOMIC DNA]</scope>
</reference>
<dbReference type="OrthoDB" id="10911at10239"/>
<dbReference type="KEGG" id="vg:1482749"/>
<keyword evidence="3" id="KW-1185">Reference proteome</keyword>
<evidence type="ECO:0000313" key="2">
    <source>
        <dbReference type="EMBL" id="AAB53343.1"/>
    </source>
</evidence>
<organism evidence="2 3">
    <name type="scientific">Choristoneura fumiferana nuclear polyhedrosis virus</name>
    <name type="common">CfMNPV</name>
    <dbReference type="NCBI Taxonomy" id="208973"/>
    <lineage>
        <taxon>Viruses</taxon>
        <taxon>Viruses incertae sedis</taxon>
        <taxon>Naldaviricetes</taxon>
        <taxon>Lefavirales</taxon>
        <taxon>Baculoviridae</taxon>
        <taxon>Alphabaculovirus</taxon>
        <taxon>Alphabaculovirus chofumiferanae</taxon>
    </lineage>
</organism>
<dbReference type="EMBL" id="AF512031">
    <property type="protein sequence ID" value="AAB53343.1"/>
    <property type="molecule type" value="Genomic_DNA"/>
</dbReference>
<evidence type="ECO:0000313" key="3">
    <source>
        <dbReference type="Proteomes" id="UP000204418"/>
    </source>
</evidence>
<organismHost>
    <name type="scientific">Choristoneura fumiferana</name>
    <name type="common">Spruce budworm moth</name>
    <name type="synonym">Archips fumiferana</name>
    <dbReference type="NCBI Taxonomy" id="7141"/>
</organismHost>
<accession>O02181</accession>
<proteinExistence type="predicted"/>
<reference evidence="2 3" key="4">
    <citation type="journal article" date="1995" name="Virology">
        <title>Identification, localization, transcription, and sequence analysis of the Choristoneura fumiferana nuclear polyhedrosis virus DNA polymerase gene.</title>
        <authorList>
            <person name="Liu J.J."/>
            <person name="Carstens E.B."/>
        </authorList>
    </citation>
    <scope>NUCLEOTIDE SEQUENCE [LARGE SCALE GENOMIC DNA]</scope>
</reference>